<evidence type="ECO:0000256" key="4">
    <source>
        <dbReference type="ARBA" id="ARBA00022734"/>
    </source>
</evidence>
<evidence type="ECO:0000259" key="11">
    <source>
        <dbReference type="PROSITE" id="PS51328"/>
    </source>
</evidence>
<dbReference type="InterPro" id="IPR013320">
    <property type="entry name" value="ConA-like_dom_sf"/>
</dbReference>
<dbReference type="FunFam" id="2.60.120.200:FF:000028">
    <property type="entry name" value="Blast:Protein ERGIC-53"/>
    <property type="match status" value="1"/>
</dbReference>
<dbReference type="GO" id="GO:0033116">
    <property type="term" value="C:endoplasmic reticulum-Golgi intermediate compartment membrane"/>
    <property type="evidence" value="ECO:0007669"/>
    <property type="project" value="UniProtKB-SubCell"/>
</dbReference>
<dbReference type="GO" id="GO:0030134">
    <property type="term" value="C:COPII-coated ER to Golgi transport vesicle"/>
    <property type="evidence" value="ECO:0007669"/>
    <property type="project" value="TreeGrafter"/>
</dbReference>
<dbReference type="PANTHER" id="PTHR12223">
    <property type="entry name" value="VESICULAR MANNOSE-BINDING LECTIN"/>
    <property type="match status" value="1"/>
</dbReference>
<evidence type="ECO:0000256" key="9">
    <source>
        <dbReference type="SAM" id="Phobius"/>
    </source>
</evidence>
<dbReference type="InterPro" id="IPR051136">
    <property type="entry name" value="Intracellular_Lectin-GPT"/>
</dbReference>
<evidence type="ECO:0000256" key="8">
    <source>
        <dbReference type="SAM" id="MobiDB-lite"/>
    </source>
</evidence>
<dbReference type="Gene3D" id="2.60.120.200">
    <property type="match status" value="1"/>
</dbReference>
<dbReference type="PROSITE" id="PS51328">
    <property type="entry name" value="L_LECTIN_LIKE"/>
    <property type="match status" value="1"/>
</dbReference>
<keyword evidence="7" id="KW-1015">Disulfide bond</keyword>
<feature type="signal peptide" evidence="10">
    <location>
        <begin position="1"/>
        <end position="19"/>
    </location>
</feature>
<accession>G5AL63</accession>
<feature type="transmembrane region" description="Helical" evidence="9">
    <location>
        <begin position="451"/>
        <end position="470"/>
    </location>
</feature>
<evidence type="ECO:0000313" key="13">
    <source>
        <dbReference type="Proteomes" id="UP000006813"/>
    </source>
</evidence>
<evidence type="ECO:0000256" key="2">
    <source>
        <dbReference type="ARBA" id="ARBA00022692"/>
    </source>
</evidence>
<dbReference type="AlphaFoldDB" id="G5AL63"/>
<dbReference type="InParanoid" id="G5AL63"/>
<dbReference type="GO" id="GO:0000139">
    <property type="term" value="C:Golgi membrane"/>
    <property type="evidence" value="ECO:0007669"/>
    <property type="project" value="TreeGrafter"/>
</dbReference>
<comment type="subcellular location">
    <subcellularLocation>
        <location evidence="1">Endoplasmic reticulum-Golgi intermediate compartment membrane</location>
        <topology evidence="1">Single-pass type I membrane protein</topology>
    </subcellularLocation>
</comment>
<keyword evidence="3 10" id="KW-0732">Signal</keyword>
<dbReference type="GO" id="GO:0006888">
    <property type="term" value="P:endoplasmic reticulum to Golgi vesicle-mediated transport"/>
    <property type="evidence" value="ECO:0007669"/>
    <property type="project" value="TreeGrafter"/>
</dbReference>
<feature type="chain" id="PRO_5003473597" evidence="10">
    <location>
        <begin position="20"/>
        <end position="513"/>
    </location>
</feature>
<evidence type="ECO:0000313" key="12">
    <source>
        <dbReference type="EMBL" id="EHA97773.1"/>
    </source>
</evidence>
<evidence type="ECO:0000256" key="10">
    <source>
        <dbReference type="SAM" id="SignalP"/>
    </source>
</evidence>
<keyword evidence="2 9" id="KW-0812">Transmembrane</keyword>
<dbReference type="PANTHER" id="PTHR12223:SF31">
    <property type="entry name" value="PROTEIN ERGIC-53-LIKE"/>
    <property type="match status" value="1"/>
</dbReference>
<dbReference type="STRING" id="10181.G5AL63"/>
<dbReference type="GO" id="GO:0005789">
    <property type="term" value="C:endoplasmic reticulum membrane"/>
    <property type="evidence" value="ECO:0007669"/>
    <property type="project" value="TreeGrafter"/>
</dbReference>
<gene>
    <name evidence="12" type="ORF">GW7_01859</name>
</gene>
<dbReference type="InterPro" id="IPR005052">
    <property type="entry name" value="Lectin_leg"/>
</dbReference>
<feature type="non-terminal residue" evidence="12">
    <location>
        <position position="1"/>
    </location>
</feature>
<evidence type="ECO:0000256" key="6">
    <source>
        <dbReference type="ARBA" id="ARBA00023136"/>
    </source>
</evidence>
<evidence type="ECO:0000256" key="5">
    <source>
        <dbReference type="ARBA" id="ARBA00022989"/>
    </source>
</evidence>
<keyword evidence="6 9" id="KW-0472">Membrane</keyword>
<sequence length="513" mass="56689">GPTILLCLPFLLLLAPYSAEESPPLPRRRFEYKLSFKGPRLAWPGAGIPFWSHHGDAIPGLEEVRLAPSLRNRSGAVWSRALVLFPAWEVEMQIRVTGPGHRGMQGMVMWYTQDRGLIGSVPRQLASRDGVGIFFNSSAQDTQNSPAIHVLAGAGHSSQEHLGNRGIRVLGSCHRDFRNQPYPFRARITYWRQRLRVSLSSGLTPSDPEEVCVDVGPLLLAPGGSFGISAATSTLADDHDVLSFLTFSLSEPGPEAPPGPFLEMEQLRLARQQEGLRARLALGTRKSTHPQPKSGSQEGGERPFDLQVMLSRHSHILQSLRDLSERLAQAKKQWKKQLGNTGWARSEAGWTFNPEPEAIPSPLQDPAKVSTLIGEQRTLLQALQEMRDVAAHMASEAQVISLPVGTEHHFLELDQILNFLHKDLQGLGKAAAKGHRLPGWCPGTPACLRPGVFLLFLLIQTAGLFYYVNFRQELDKRLQKCWSLGSLPLDPAPDVPRVVGSPRRQLFSPSMHA</sequence>
<proteinExistence type="predicted"/>
<evidence type="ECO:0000256" key="1">
    <source>
        <dbReference type="ARBA" id="ARBA00004151"/>
    </source>
</evidence>
<feature type="domain" description="L-type lectin-like" evidence="11">
    <location>
        <begin position="28"/>
        <end position="249"/>
    </location>
</feature>
<keyword evidence="4" id="KW-0430">Lectin</keyword>
<name>G5AL63_HETGA</name>
<dbReference type="SUPFAM" id="SSF49899">
    <property type="entry name" value="Concanavalin A-like lectins/glucanases"/>
    <property type="match status" value="1"/>
</dbReference>
<evidence type="ECO:0000256" key="3">
    <source>
        <dbReference type="ARBA" id="ARBA00022729"/>
    </source>
</evidence>
<dbReference type="Pfam" id="PF03388">
    <property type="entry name" value="Lectin_leg-like"/>
    <property type="match status" value="1"/>
</dbReference>
<dbReference type="GO" id="GO:0005537">
    <property type="term" value="F:D-mannose binding"/>
    <property type="evidence" value="ECO:0007669"/>
    <property type="project" value="TreeGrafter"/>
</dbReference>
<dbReference type="Proteomes" id="UP000006813">
    <property type="component" value="Unassembled WGS sequence"/>
</dbReference>
<dbReference type="FunCoup" id="G5AL63">
    <property type="interactions" value="151"/>
</dbReference>
<reference evidence="12 13" key="1">
    <citation type="journal article" date="2011" name="Nature">
        <title>Genome sequencing reveals insights into physiology and longevity of the naked mole rat.</title>
        <authorList>
            <person name="Kim E.B."/>
            <person name="Fang X."/>
            <person name="Fushan A.A."/>
            <person name="Huang Z."/>
            <person name="Lobanov A.V."/>
            <person name="Han L."/>
            <person name="Marino S.M."/>
            <person name="Sun X."/>
            <person name="Turanov A.A."/>
            <person name="Yang P."/>
            <person name="Yim S.H."/>
            <person name="Zhao X."/>
            <person name="Kasaikina M.V."/>
            <person name="Stoletzki N."/>
            <person name="Peng C."/>
            <person name="Polak P."/>
            <person name="Xiong Z."/>
            <person name="Kiezun A."/>
            <person name="Zhu Y."/>
            <person name="Chen Y."/>
            <person name="Kryukov G.V."/>
            <person name="Zhang Q."/>
            <person name="Peshkin L."/>
            <person name="Yang L."/>
            <person name="Bronson R.T."/>
            <person name="Buffenstein R."/>
            <person name="Wang B."/>
            <person name="Han C."/>
            <person name="Li Q."/>
            <person name="Chen L."/>
            <person name="Zhao W."/>
            <person name="Sunyaev S.R."/>
            <person name="Park T.J."/>
            <person name="Zhang G."/>
            <person name="Wang J."/>
            <person name="Gladyshev V.N."/>
        </authorList>
    </citation>
    <scope>NUCLEOTIDE SEQUENCE [LARGE SCALE GENOMIC DNA]</scope>
</reference>
<organism evidence="12 13">
    <name type="scientific">Heterocephalus glaber</name>
    <name type="common">Naked mole rat</name>
    <dbReference type="NCBI Taxonomy" id="10181"/>
    <lineage>
        <taxon>Eukaryota</taxon>
        <taxon>Metazoa</taxon>
        <taxon>Chordata</taxon>
        <taxon>Craniata</taxon>
        <taxon>Vertebrata</taxon>
        <taxon>Euteleostomi</taxon>
        <taxon>Mammalia</taxon>
        <taxon>Eutheria</taxon>
        <taxon>Euarchontoglires</taxon>
        <taxon>Glires</taxon>
        <taxon>Rodentia</taxon>
        <taxon>Hystricomorpha</taxon>
        <taxon>Bathyergidae</taxon>
        <taxon>Heterocephalus</taxon>
    </lineage>
</organism>
<evidence type="ECO:0000256" key="7">
    <source>
        <dbReference type="ARBA" id="ARBA00023157"/>
    </source>
</evidence>
<dbReference type="eggNOG" id="KOG3838">
    <property type="taxonomic scope" value="Eukaryota"/>
</dbReference>
<protein>
    <submittedName>
        <fullName evidence="12">ERGIC-53-like protein</fullName>
    </submittedName>
</protein>
<feature type="region of interest" description="Disordered" evidence="8">
    <location>
        <begin position="282"/>
        <end position="301"/>
    </location>
</feature>
<dbReference type="EMBL" id="JH165769">
    <property type="protein sequence ID" value="EHA97773.1"/>
    <property type="molecule type" value="Genomic_DNA"/>
</dbReference>
<keyword evidence="5 9" id="KW-1133">Transmembrane helix</keyword>